<organism evidence="2 3">
    <name type="scientific">Dyella flagellata</name>
    <dbReference type="NCBI Taxonomy" id="1867833"/>
    <lineage>
        <taxon>Bacteria</taxon>
        <taxon>Pseudomonadati</taxon>
        <taxon>Pseudomonadota</taxon>
        <taxon>Gammaproteobacteria</taxon>
        <taxon>Lysobacterales</taxon>
        <taxon>Rhodanobacteraceae</taxon>
        <taxon>Dyella</taxon>
    </lineage>
</organism>
<reference evidence="3" key="1">
    <citation type="journal article" date="2019" name="Int. J. Syst. Evol. Microbiol.">
        <title>The Global Catalogue of Microorganisms (GCM) 10K type strain sequencing project: providing services to taxonomists for standard genome sequencing and annotation.</title>
        <authorList>
            <consortium name="The Broad Institute Genomics Platform"/>
            <consortium name="The Broad Institute Genome Sequencing Center for Infectious Disease"/>
            <person name="Wu L."/>
            <person name="Ma J."/>
        </authorList>
    </citation>
    <scope>NUCLEOTIDE SEQUENCE [LARGE SCALE GENOMIC DNA]</scope>
    <source>
        <strain evidence="3">NBRC 111981</strain>
    </source>
</reference>
<sequence>MEFGQGPRERTLMSIDQRVLEKFKSTYEAMNDETLALIARNKFMDLTEEARLALKEVIRHRPAEAFAGLTFEENEGRLEPSEESAPDAGRGRVGLGAVFGWFRKEKLLDPDLAEWQLECFEWLLKHTGGIEAYRQRKVIQPTREFFPNDGSRGHELAQRLFQQVKVWAGMEEWPCRLEQQDESQKTLVASKHLLLPPSDHSPAGTFRALEEGGAVITYHPRSLQNPMSLVATFAHELAHYRTAGFPEPPPGGWEVWEPATDIAAVFLGFGIFLANSRFHFEHFTEDRKTSFGWRQRSGYRWQNQGYISDAEVLHMHALVSKMLGAGVGETLPHLKPALHGIYKRMDKDISWPEIAARLGKPTPSTRGNQVAPAKVDAI</sequence>
<evidence type="ECO:0000256" key="1">
    <source>
        <dbReference type="SAM" id="MobiDB-lite"/>
    </source>
</evidence>
<evidence type="ECO:0008006" key="4">
    <source>
        <dbReference type="Google" id="ProtNLM"/>
    </source>
</evidence>
<protein>
    <recommendedName>
        <fullName evidence="4">Peptidase MA-like domain-containing protein</fullName>
    </recommendedName>
</protein>
<dbReference type="Proteomes" id="UP001156627">
    <property type="component" value="Unassembled WGS sequence"/>
</dbReference>
<feature type="region of interest" description="Disordered" evidence="1">
    <location>
        <begin position="358"/>
        <end position="378"/>
    </location>
</feature>
<comment type="caution">
    <text evidence="2">The sequence shown here is derived from an EMBL/GenBank/DDBJ whole genome shotgun (WGS) entry which is preliminary data.</text>
</comment>
<name>A0ABQ5XAG7_9GAMM</name>
<evidence type="ECO:0000313" key="3">
    <source>
        <dbReference type="Proteomes" id="UP001156627"/>
    </source>
</evidence>
<accession>A0ABQ5XAG7</accession>
<evidence type="ECO:0000313" key="2">
    <source>
        <dbReference type="EMBL" id="GLQ88254.1"/>
    </source>
</evidence>
<dbReference type="EMBL" id="BSOA01000015">
    <property type="protein sequence ID" value="GLQ88254.1"/>
    <property type="molecule type" value="Genomic_DNA"/>
</dbReference>
<keyword evidence="3" id="KW-1185">Reference proteome</keyword>
<gene>
    <name evidence="2" type="ORF">GCM10007898_18230</name>
</gene>
<proteinExistence type="predicted"/>